<keyword evidence="3" id="KW-1185">Reference proteome</keyword>
<accession>A0A919DRU7</accession>
<gene>
    <name evidence="2" type="ORF">GCM10017771_93330</name>
</gene>
<name>A0A919DRU7_9ACTN</name>
<reference evidence="2" key="1">
    <citation type="journal article" date="2014" name="Int. J. Syst. Evol. Microbiol.">
        <title>Complete genome sequence of Corynebacterium casei LMG S-19264T (=DSM 44701T), isolated from a smear-ripened cheese.</title>
        <authorList>
            <consortium name="US DOE Joint Genome Institute (JGI-PGF)"/>
            <person name="Walter F."/>
            <person name="Albersmeier A."/>
            <person name="Kalinowski J."/>
            <person name="Ruckert C."/>
        </authorList>
    </citation>
    <scope>NUCLEOTIDE SEQUENCE</scope>
    <source>
        <strain evidence="2">CGMCC 4.7403</strain>
    </source>
</reference>
<evidence type="ECO:0000256" key="1">
    <source>
        <dbReference type="SAM" id="MobiDB-lite"/>
    </source>
</evidence>
<dbReference type="AlphaFoldDB" id="A0A919DRU7"/>
<organism evidence="2 3">
    <name type="scientific">Streptomyces capitiformicae</name>
    <dbReference type="NCBI Taxonomy" id="2014920"/>
    <lineage>
        <taxon>Bacteria</taxon>
        <taxon>Bacillati</taxon>
        <taxon>Actinomycetota</taxon>
        <taxon>Actinomycetes</taxon>
        <taxon>Kitasatosporales</taxon>
        <taxon>Streptomycetaceae</taxon>
        <taxon>Streptomyces</taxon>
    </lineage>
</organism>
<comment type="caution">
    <text evidence="2">The sequence shown here is derived from an EMBL/GenBank/DDBJ whole genome shotgun (WGS) entry which is preliminary data.</text>
</comment>
<dbReference type="Proteomes" id="UP000603227">
    <property type="component" value="Unassembled WGS sequence"/>
</dbReference>
<protein>
    <submittedName>
        <fullName evidence="2">Uncharacterized protein</fullName>
    </submittedName>
</protein>
<dbReference type="EMBL" id="BNAT01000074">
    <property type="protein sequence ID" value="GHE69594.1"/>
    <property type="molecule type" value="Genomic_DNA"/>
</dbReference>
<evidence type="ECO:0000313" key="3">
    <source>
        <dbReference type="Proteomes" id="UP000603227"/>
    </source>
</evidence>
<feature type="compositionally biased region" description="Polar residues" evidence="1">
    <location>
        <begin position="81"/>
        <end position="99"/>
    </location>
</feature>
<feature type="region of interest" description="Disordered" evidence="1">
    <location>
        <begin position="1"/>
        <end position="23"/>
    </location>
</feature>
<feature type="region of interest" description="Disordered" evidence="1">
    <location>
        <begin position="65"/>
        <end position="99"/>
    </location>
</feature>
<proteinExistence type="predicted"/>
<reference evidence="2" key="2">
    <citation type="submission" date="2020-09" db="EMBL/GenBank/DDBJ databases">
        <authorList>
            <person name="Sun Q."/>
            <person name="Zhou Y."/>
        </authorList>
    </citation>
    <scope>NUCLEOTIDE SEQUENCE</scope>
    <source>
        <strain evidence="2">CGMCC 4.7403</strain>
    </source>
</reference>
<evidence type="ECO:0000313" key="2">
    <source>
        <dbReference type="EMBL" id="GHE69594.1"/>
    </source>
</evidence>
<sequence>MVAHAASTSPTRPEPRAVSSVGDLGLTYQSLDLPLSHRAMHDLTLYTAEPGTTSEDRLKLLASLAATQPQAEPADQPHQAAPSTPTPRSGTSENRPPTS</sequence>
<feature type="compositionally biased region" description="Polar residues" evidence="1">
    <location>
        <begin position="1"/>
        <end position="11"/>
    </location>
</feature>